<gene>
    <name evidence="2" type="ORF">MICPUN_109028</name>
</gene>
<dbReference type="RefSeq" id="XP_002508493.1">
    <property type="nucleotide sequence ID" value="XM_002508447.1"/>
</dbReference>
<accession>C1FH26</accession>
<name>C1FH26_MICCC</name>
<protein>
    <submittedName>
        <fullName evidence="2">Uncharacterized protein</fullName>
    </submittedName>
</protein>
<reference evidence="2 3" key="1">
    <citation type="journal article" date="2009" name="Science">
        <title>Green evolution and dynamic adaptations revealed by genomes of the marine picoeukaryotes Micromonas.</title>
        <authorList>
            <person name="Worden A.Z."/>
            <person name="Lee J.H."/>
            <person name="Mock T."/>
            <person name="Rouze P."/>
            <person name="Simmons M.P."/>
            <person name="Aerts A.L."/>
            <person name="Allen A.E."/>
            <person name="Cuvelier M.L."/>
            <person name="Derelle E."/>
            <person name="Everett M.V."/>
            <person name="Foulon E."/>
            <person name="Grimwood J."/>
            <person name="Gundlach H."/>
            <person name="Henrissat B."/>
            <person name="Napoli C."/>
            <person name="McDonald S.M."/>
            <person name="Parker M.S."/>
            <person name="Rombauts S."/>
            <person name="Salamov A."/>
            <person name="Von Dassow P."/>
            <person name="Badger J.H."/>
            <person name="Coutinho P.M."/>
            <person name="Demir E."/>
            <person name="Dubchak I."/>
            <person name="Gentemann C."/>
            <person name="Eikrem W."/>
            <person name="Gready J.E."/>
            <person name="John U."/>
            <person name="Lanier W."/>
            <person name="Lindquist E.A."/>
            <person name="Lucas S."/>
            <person name="Mayer K.F."/>
            <person name="Moreau H."/>
            <person name="Not F."/>
            <person name="Otillar R."/>
            <person name="Panaud O."/>
            <person name="Pangilinan J."/>
            <person name="Paulsen I."/>
            <person name="Piegu B."/>
            <person name="Poliakov A."/>
            <person name="Robbens S."/>
            <person name="Schmutz J."/>
            <person name="Toulza E."/>
            <person name="Wyss T."/>
            <person name="Zelensky A."/>
            <person name="Zhou K."/>
            <person name="Armbrust E.V."/>
            <person name="Bhattacharya D."/>
            <person name="Goodenough U.W."/>
            <person name="Van de Peer Y."/>
            <person name="Grigoriev I.V."/>
        </authorList>
    </citation>
    <scope>NUCLEOTIDE SEQUENCE [LARGE SCALE GENOMIC DNA]</scope>
    <source>
        <strain evidence="3">RCC299 / NOUM17</strain>
    </source>
</reference>
<evidence type="ECO:0000313" key="2">
    <source>
        <dbReference type="EMBL" id="ACO69751.1"/>
    </source>
</evidence>
<dbReference type="AlphaFoldDB" id="C1FH26"/>
<evidence type="ECO:0000313" key="3">
    <source>
        <dbReference type="Proteomes" id="UP000002009"/>
    </source>
</evidence>
<feature type="region of interest" description="Disordered" evidence="1">
    <location>
        <begin position="60"/>
        <end position="98"/>
    </location>
</feature>
<evidence type="ECO:0000256" key="1">
    <source>
        <dbReference type="SAM" id="MobiDB-lite"/>
    </source>
</evidence>
<organism evidence="2 3">
    <name type="scientific">Micromonas commoda (strain RCC299 / NOUM17 / CCMP2709)</name>
    <name type="common">Picoplanktonic green alga</name>
    <dbReference type="NCBI Taxonomy" id="296587"/>
    <lineage>
        <taxon>Eukaryota</taxon>
        <taxon>Viridiplantae</taxon>
        <taxon>Chlorophyta</taxon>
        <taxon>Mamiellophyceae</taxon>
        <taxon>Mamiellales</taxon>
        <taxon>Mamiellaceae</taxon>
        <taxon>Micromonas</taxon>
    </lineage>
</organism>
<dbReference type="EMBL" id="CP001576">
    <property type="protein sequence ID" value="ACO69751.1"/>
    <property type="molecule type" value="Genomic_DNA"/>
</dbReference>
<sequence>MKSIIAARSSAFSFARRRFSASNLAYASARSDLSRAARSAASAARASSLSVVRRSSSRLARVRDASGMGSSPAGGRAGDAAGSAGSDSDAPPPTTPGWAAPFSRTHVSLLSIFSIRFILASEVGDWDFPGLCLGLLSGRPRSASSLLILLRTVLNDVAISSSRVGSPAGE</sequence>
<feature type="compositionally biased region" description="Low complexity" evidence="1">
    <location>
        <begin position="60"/>
        <end position="89"/>
    </location>
</feature>
<dbReference type="Proteomes" id="UP000002009">
    <property type="component" value="Chromosome 10"/>
</dbReference>
<dbReference type="InParanoid" id="C1FH26"/>
<dbReference type="GeneID" id="8246771"/>
<dbReference type="KEGG" id="mis:MICPUN_109028"/>
<keyword evidence="3" id="KW-1185">Reference proteome</keyword>
<proteinExistence type="predicted"/>